<sequence length="654" mass="70725">MKAAWLVALVAAVIAGLLAAPGAASATTGDPGLVTRRGSHLTLDGKPFRFAGTNSYYLMYKSKTMVDDVFARAKKADLSVIRTWGFLDIGHQDGSDSIHHKEDGVYFQYWDGSKPAYNDGADGLAHLDYVLWKARQSGIKLVIPFVNNWSAYGGIDQYVRWAKGQHHDDFYTDPTIKGWYKNWISHLLNRVNPLTGVAYKDDPTVMAWELANEPRCKGSGNYPTSPSCSTTTLTTWADEISRHVKAVDSEHLLSVGDEGFYCRPGGADFTEDCSEGIDTVALTRLPKIDLMSLHLYPDHWSKDAAWGTTWIRRHLSDARAIGKPVLLGEFGLQDKATRNPTYQRWLETFVLGGGDGFMYWMIAGTQDDGTLYPDYDGFTVYCPSPVCQTVTNASAMMRGRLPIFAPVADHDSAVTPYGTAVTVDAVANDIAYLVKIRPSSLDLAPAKAGRQKTLTTAQGTFTAASGTVTFTPADGFSGRASATYTVRDTLLRLSDTAEITVTVKSDPGAAITLFSFEEGVQGWGPASWQSDAGSVAHSDEFASDGTHGLRVDATGGGWFGATLAEPIDLSAKGTLKLDLRSATVGTSTSVAFQTGPGHTWCQSTWGYHNPATTATIEADLLSELSCAPEDLADVRAIFTWAGPGTFHLDNVRAE</sequence>
<keyword evidence="7" id="KW-0326">Glycosidase</keyword>
<keyword evidence="5 8" id="KW-0732">Signal</keyword>
<protein>
    <recommendedName>
        <fullName evidence="3">mannan endo-1,4-beta-mannosidase</fullName>
        <ecNumber evidence="3">3.2.1.78</ecNumber>
    </recommendedName>
</protein>
<dbReference type="Proteomes" id="UP000194761">
    <property type="component" value="Unassembled WGS sequence"/>
</dbReference>
<evidence type="ECO:0000256" key="1">
    <source>
        <dbReference type="ARBA" id="ARBA00001678"/>
    </source>
</evidence>
<dbReference type="InterPro" id="IPR001547">
    <property type="entry name" value="Glyco_hydro_5"/>
</dbReference>
<dbReference type="InterPro" id="IPR049475">
    <property type="entry name" value="Mann_GBD_bact"/>
</dbReference>
<gene>
    <name evidence="11" type="ORF">CA984_35920</name>
</gene>
<evidence type="ECO:0000313" key="12">
    <source>
        <dbReference type="Proteomes" id="UP000194761"/>
    </source>
</evidence>
<dbReference type="GO" id="GO:0016985">
    <property type="term" value="F:mannan endo-1,4-beta-mannosidase activity"/>
    <property type="evidence" value="ECO:0007669"/>
    <property type="project" value="TreeGrafter"/>
</dbReference>
<dbReference type="SUPFAM" id="SSF51445">
    <property type="entry name" value="(Trans)glycosidases"/>
    <property type="match status" value="1"/>
</dbReference>
<comment type="caution">
    <text evidence="11">The sequence shown here is derived from an EMBL/GenBank/DDBJ whole genome shotgun (WGS) entry which is preliminary data.</text>
</comment>
<comment type="subcellular location">
    <subcellularLocation>
        <location evidence="2">Secreted</location>
    </subcellularLocation>
</comment>
<dbReference type="SUPFAM" id="SSF49785">
    <property type="entry name" value="Galactose-binding domain-like"/>
    <property type="match status" value="1"/>
</dbReference>
<evidence type="ECO:0000256" key="5">
    <source>
        <dbReference type="ARBA" id="ARBA00022729"/>
    </source>
</evidence>
<reference evidence="11 12" key="1">
    <citation type="submission" date="2017-05" db="EMBL/GenBank/DDBJ databases">
        <title>Biotechnological potential of actinobacteria isolated from South African environments.</title>
        <authorList>
            <person name="Le Roes-Hill M."/>
            <person name="Prins A."/>
            <person name="Durrell K.A."/>
        </authorList>
    </citation>
    <scope>NUCLEOTIDE SEQUENCE [LARGE SCALE GENOMIC DNA]</scope>
    <source>
        <strain evidence="11">M26</strain>
    </source>
</reference>
<comment type="catalytic activity">
    <reaction evidence="1">
        <text>Random hydrolysis of (1-&gt;4)-beta-D-mannosidic linkages in mannans, galactomannans and glucomannans.</text>
        <dbReference type="EC" id="3.2.1.78"/>
    </reaction>
</comment>
<dbReference type="Pfam" id="PF21253">
    <property type="entry name" value="Mann_GBD_bact"/>
    <property type="match status" value="1"/>
</dbReference>
<evidence type="ECO:0000259" key="10">
    <source>
        <dbReference type="Pfam" id="PF26410"/>
    </source>
</evidence>
<keyword evidence="12" id="KW-1185">Reference proteome</keyword>
<evidence type="ECO:0000313" key="11">
    <source>
        <dbReference type="EMBL" id="OUC90853.1"/>
    </source>
</evidence>
<evidence type="ECO:0000256" key="6">
    <source>
        <dbReference type="ARBA" id="ARBA00022801"/>
    </source>
</evidence>
<evidence type="ECO:0000256" key="4">
    <source>
        <dbReference type="ARBA" id="ARBA00022525"/>
    </source>
</evidence>
<keyword evidence="6" id="KW-0378">Hydrolase</keyword>
<evidence type="ECO:0000256" key="2">
    <source>
        <dbReference type="ARBA" id="ARBA00004613"/>
    </source>
</evidence>
<evidence type="ECO:0000256" key="8">
    <source>
        <dbReference type="SAM" id="SignalP"/>
    </source>
</evidence>
<dbReference type="GO" id="GO:0005576">
    <property type="term" value="C:extracellular region"/>
    <property type="evidence" value="ECO:0007669"/>
    <property type="project" value="UniProtKB-SubCell"/>
</dbReference>
<dbReference type="Pfam" id="PF26410">
    <property type="entry name" value="GH5_mannosidase"/>
    <property type="match status" value="1"/>
</dbReference>
<feature type="domain" description="Glycoside hydrolase family 5" evidence="10">
    <location>
        <begin position="34"/>
        <end position="335"/>
    </location>
</feature>
<dbReference type="EMBL" id="NGFP01000249">
    <property type="protein sequence ID" value="OUC90853.1"/>
    <property type="molecule type" value="Genomic_DNA"/>
</dbReference>
<evidence type="ECO:0000256" key="7">
    <source>
        <dbReference type="ARBA" id="ARBA00023295"/>
    </source>
</evidence>
<dbReference type="InterPro" id="IPR017853">
    <property type="entry name" value="GH"/>
</dbReference>
<dbReference type="AlphaFoldDB" id="A0A243R8D5"/>
<dbReference type="Gene3D" id="2.60.40.3440">
    <property type="match status" value="1"/>
</dbReference>
<evidence type="ECO:0000256" key="3">
    <source>
        <dbReference type="ARBA" id="ARBA00012706"/>
    </source>
</evidence>
<dbReference type="InterPro" id="IPR008979">
    <property type="entry name" value="Galactose-bd-like_sf"/>
</dbReference>
<evidence type="ECO:0000259" key="9">
    <source>
        <dbReference type="Pfam" id="PF21253"/>
    </source>
</evidence>
<proteinExistence type="predicted"/>
<keyword evidence="4" id="KW-0964">Secreted</keyword>
<dbReference type="Pfam" id="PF17963">
    <property type="entry name" value="Big_9"/>
    <property type="match status" value="1"/>
</dbReference>
<dbReference type="InterPro" id="IPR045053">
    <property type="entry name" value="MAN-like"/>
</dbReference>
<organism evidence="11 12">
    <name type="scientific">Streptosporangium minutum</name>
    <dbReference type="NCBI Taxonomy" id="569862"/>
    <lineage>
        <taxon>Bacteria</taxon>
        <taxon>Bacillati</taxon>
        <taxon>Actinomycetota</taxon>
        <taxon>Actinomycetes</taxon>
        <taxon>Streptosporangiales</taxon>
        <taxon>Streptosporangiaceae</taxon>
        <taxon>Streptosporangium</taxon>
    </lineage>
</organism>
<dbReference type="EC" id="3.2.1.78" evidence="3"/>
<dbReference type="PANTHER" id="PTHR31451">
    <property type="match status" value="1"/>
</dbReference>
<dbReference type="Gene3D" id="3.20.20.80">
    <property type="entry name" value="Glycosidases"/>
    <property type="match status" value="1"/>
</dbReference>
<dbReference type="RefSeq" id="WP_086577873.1">
    <property type="nucleotide sequence ID" value="NZ_NGFP01000249.1"/>
</dbReference>
<feature type="signal peptide" evidence="8">
    <location>
        <begin position="1"/>
        <end position="26"/>
    </location>
</feature>
<dbReference type="GO" id="GO:0000272">
    <property type="term" value="P:polysaccharide catabolic process"/>
    <property type="evidence" value="ECO:0007669"/>
    <property type="project" value="InterPro"/>
</dbReference>
<feature type="chain" id="PRO_5012851422" description="mannan endo-1,4-beta-mannosidase" evidence="8">
    <location>
        <begin position="27"/>
        <end position="654"/>
    </location>
</feature>
<feature type="domain" description="Mannanase galactose-binding" evidence="9">
    <location>
        <begin position="515"/>
        <end position="621"/>
    </location>
</feature>
<accession>A0A243R8D5</accession>
<dbReference type="Gene3D" id="2.60.120.260">
    <property type="entry name" value="Galactose-binding domain-like"/>
    <property type="match status" value="1"/>
</dbReference>
<dbReference type="PANTHER" id="PTHR31451:SF39">
    <property type="entry name" value="MANNAN ENDO-1,4-BETA-MANNOSIDASE 1"/>
    <property type="match status" value="1"/>
</dbReference>
<name>A0A243R8D5_9ACTN</name>